<name>A0A4Y8LR23_9BACL</name>
<dbReference type="PANTHER" id="PTHR43744">
    <property type="entry name" value="ABC TRANSPORTER PERMEASE PROTEIN MG189-RELATED-RELATED"/>
    <property type="match status" value="1"/>
</dbReference>
<dbReference type="Gene3D" id="1.10.3720.10">
    <property type="entry name" value="MetI-like"/>
    <property type="match status" value="1"/>
</dbReference>
<keyword evidence="6 7" id="KW-0472">Membrane</keyword>
<protein>
    <submittedName>
        <fullName evidence="9">Carbohydrate ABC transporter permease</fullName>
    </submittedName>
</protein>
<dbReference type="InterPro" id="IPR000515">
    <property type="entry name" value="MetI-like"/>
</dbReference>
<dbReference type="Proteomes" id="UP000297900">
    <property type="component" value="Unassembled WGS sequence"/>
</dbReference>
<evidence type="ECO:0000259" key="8">
    <source>
        <dbReference type="PROSITE" id="PS50928"/>
    </source>
</evidence>
<dbReference type="Pfam" id="PF00528">
    <property type="entry name" value="BPD_transp_1"/>
    <property type="match status" value="1"/>
</dbReference>
<feature type="transmembrane region" description="Helical" evidence="7">
    <location>
        <begin position="143"/>
        <end position="163"/>
    </location>
</feature>
<evidence type="ECO:0000313" key="10">
    <source>
        <dbReference type="Proteomes" id="UP000297900"/>
    </source>
</evidence>
<evidence type="ECO:0000256" key="1">
    <source>
        <dbReference type="ARBA" id="ARBA00004651"/>
    </source>
</evidence>
<proteinExistence type="inferred from homology"/>
<comment type="subcellular location">
    <subcellularLocation>
        <location evidence="1 7">Cell membrane</location>
        <topology evidence="1 7">Multi-pass membrane protein</topology>
    </subcellularLocation>
</comment>
<feature type="transmembrane region" description="Helical" evidence="7">
    <location>
        <begin position="197"/>
        <end position="219"/>
    </location>
</feature>
<comment type="similarity">
    <text evidence="7">Belongs to the binding-protein-dependent transport system permease family.</text>
</comment>
<evidence type="ECO:0000256" key="5">
    <source>
        <dbReference type="ARBA" id="ARBA00022989"/>
    </source>
</evidence>
<dbReference type="PROSITE" id="PS50928">
    <property type="entry name" value="ABC_TM1"/>
    <property type="match status" value="1"/>
</dbReference>
<evidence type="ECO:0000256" key="6">
    <source>
        <dbReference type="ARBA" id="ARBA00023136"/>
    </source>
</evidence>
<dbReference type="GO" id="GO:0005886">
    <property type="term" value="C:plasma membrane"/>
    <property type="evidence" value="ECO:0007669"/>
    <property type="project" value="UniProtKB-SubCell"/>
</dbReference>
<organism evidence="9 10">
    <name type="scientific">Cohnella luojiensis</name>
    <dbReference type="NCBI Taxonomy" id="652876"/>
    <lineage>
        <taxon>Bacteria</taxon>
        <taxon>Bacillati</taxon>
        <taxon>Bacillota</taxon>
        <taxon>Bacilli</taxon>
        <taxon>Bacillales</taxon>
        <taxon>Paenibacillaceae</taxon>
        <taxon>Cohnella</taxon>
    </lineage>
</organism>
<dbReference type="InterPro" id="IPR035906">
    <property type="entry name" value="MetI-like_sf"/>
</dbReference>
<gene>
    <name evidence="9" type="ORF">E2980_22350</name>
</gene>
<keyword evidence="2 7" id="KW-0813">Transport</keyword>
<dbReference type="GO" id="GO:0055085">
    <property type="term" value="P:transmembrane transport"/>
    <property type="evidence" value="ECO:0007669"/>
    <property type="project" value="InterPro"/>
</dbReference>
<dbReference type="CDD" id="cd06261">
    <property type="entry name" value="TM_PBP2"/>
    <property type="match status" value="1"/>
</dbReference>
<dbReference type="PANTHER" id="PTHR43744:SF8">
    <property type="entry name" value="SN-GLYCEROL-3-PHOSPHATE TRANSPORT SYSTEM PERMEASE PROTEIN UGPE"/>
    <property type="match status" value="1"/>
</dbReference>
<dbReference type="OrthoDB" id="187395at2"/>
<evidence type="ECO:0000256" key="4">
    <source>
        <dbReference type="ARBA" id="ARBA00022692"/>
    </source>
</evidence>
<feature type="transmembrane region" description="Helical" evidence="7">
    <location>
        <begin position="12"/>
        <end position="33"/>
    </location>
</feature>
<feature type="transmembrane region" description="Helical" evidence="7">
    <location>
        <begin position="76"/>
        <end position="97"/>
    </location>
</feature>
<evidence type="ECO:0000256" key="2">
    <source>
        <dbReference type="ARBA" id="ARBA00022448"/>
    </source>
</evidence>
<evidence type="ECO:0000256" key="3">
    <source>
        <dbReference type="ARBA" id="ARBA00022475"/>
    </source>
</evidence>
<comment type="caution">
    <text evidence="9">The sequence shown here is derived from an EMBL/GenBank/DDBJ whole genome shotgun (WGS) entry which is preliminary data.</text>
</comment>
<evidence type="ECO:0000313" key="9">
    <source>
        <dbReference type="EMBL" id="TFE19695.1"/>
    </source>
</evidence>
<reference evidence="9 10" key="1">
    <citation type="submission" date="2019-03" db="EMBL/GenBank/DDBJ databases">
        <title>Cohnella endophytica sp. nov., a novel endophytic bacterium isolated from bark of Sonneratia apetala.</title>
        <authorList>
            <person name="Tuo L."/>
        </authorList>
    </citation>
    <scope>NUCLEOTIDE SEQUENCE [LARGE SCALE GENOMIC DNA]</scope>
    <source>
        <strain evidence="9 10">CCTCC AB 208254</strain>
    </source>
</reference>
<dbReference type="AlphaFoldDB" id="A0A4Y8LR23"/>
<dbReference type="SUPFAM" id="SSF161098">
    <property type="entry name" value="MetI-like"/>
    <property type="match status" value="1"/>
</dbReference>
<keyword evidence="5 7" id="KW-1133">Transmembrane helix</keyword>
<feature type="domain" description="ABC transmembrane type-1" evidence="8">
    <location>
        <begin position="72"/>
        <end position="264"/>
    </location>
</feature>
<accession>A0A4Y8LR23</accession>
<evidence type="ECO:0000256" key="7">
    <source>
        <dbReference type="RuleBase" id="RU363032"/>
    </source>
</evidence>
<dbReference type="EMBL" id="SOMN01000052">
    <property type="protein sequence ID" value="TFE19695.1"/>
    <property type="molecule type" value="Genomic_DNA"/>
</dbReference>
<keyword evidence="10" id="KW-1185">Reference proteome</keyword>
<keyword evidence="4 7" id="KW-0812">Transmembrane</keyword>
<feature type="transmembrane region" description="Helical" evidence="7">
    <location>
        <begin position="109"/>
        <end position="131"/>
    </location>
</feature>
<feature type="transmembrane region" description="Helical" evidence="7">
    <location>
        <begin position="243"/>
        <end position="264"/>
    </location>
</feature>
<sequence>MKMKLSSYSKAIFAIISVALLVIQIYPLIWVFISSFKAPTDFSGNNPLSLPSRFSFENYLNVWNKGNLGTYFSNSLIVAVTTIVLVILFSAMAAFVIEKMRFKWSKTVLFLFLCGIMIPIQVVLIPLFIIYNKTGIINTLTSLILPQVGFALPISIYLFVSFYKYISNEIMEAAVMDGCGIYQVFWRMIFPLSRNTIVTVVIMNLIFIWNEFIFANTFIHDMKSRTIPVGLMDYIGQYGLTDWGATFAAISITTIPTMLVYFIFNKSVISGMTAGATKG</sequence>
<keyword evidence="3" id="KW-1003">Cell membrane</keyword>